<keyword evidence="2" id="KW-1185">Reference proteome</keyword>
<reference evidence="1" key="1">
    <citation type="submission" date="2021-12" db="EMBL/GenBank/DDBJ databases">
        <title>Novel species in genus Dyadobacter.</title>
        <authorList>
            <person name="Ma C."/>
        </authorList>
    </citation>
    <scope>NUCLEOTIDE SEQUENCE</scope>
    <source>
        <strain evidence="1">LJ419</strain>
    </source>
</reference>
<dbReference type="Proteomes" id="UP001139000">
    <property type="component" value="Unassembled WGS sequence"/>
</dbReference>
<proteinExistence type="predicted"/>
<dbReference type="RefSeq" id="WP_234654554.1">
    <property type="nucleotide sequence ID" value="NZ_CP094997.1"/>
</dbReference>
<protein>
    <submittedName>
        <fullName evidence="1">Uncharacterized protein</fullName>
    </submittedName>
</protein>
<name>A0A9X1TCY6_9BACT</name>
<gene>
    <name evidence="1" type="ORF">LXM26_07495</name>
</gene>
<dbReference type="EMBL" id="JAJTTC010000001">
    <property type="protein sequence ID" value="MCF0061331.1"/>
    <property type="molecule type" value="Genomic_DNA"/>
</dbReference>
<dbReference type="AlphaFoldDB" id="A0A9X1TCY6"/>
<organism evidence="1 2">
    <name type="scientific">Dyadobacter chenwenxiniae</name>
    <dbReference type="NCBI Taxonomy" id="2906456"/>
    <lineage>
        <taxon>Bacteria</taxon>
        <taxon>Pseudomonadati</taxon>
        <taxon>Bacteroidota</taxon>
        <taxon>Cytophagia</taxon>
        <taxon>Cytophagales</taxon>
        <taxon>Spirosomataceae</taxon>
        <taxon>Dyadobacter</taxon>
    </lineage>
</organism>
<evidence type="ECO:0000313" key="2">
    <source>
        <dbReference type="Proteomes" id="UP001139000"/>
    </source>
</evidence>
<comment type="caution">
    <text evidence="1">The sequence shown here is derived from an EMBL/GenBank/DDBJ whole genome shotgun (WGS) entry which is preliminary data.</text>
</comment>
<accession>A0A9X1TCY6</accession>
<sequence length="157" mass="18115">MALAISVFALLATFYQLYLQRAHNEKSLKPLPQIDFFDRGKVIYIHVQNNGVGPLIIESLSFTRNGEAYSDIEACLDLCPRSYMHMQITSSSKKVVLPGEFLEVFSTRFGDYAGEVEMNNVRRQLASLHLMATGRDIYDNEIVVEREFDWFCRHQQE</sequence>
<evidence type="ECO:0000313" key="1">
    <source>
        <dbReference type="EMBL" id="MCF0061331.1"/>
    </source>
</evidence>